<evidence type="ECO:0000256" key="10">
    <source>
        <dbReference type="ARBA" id="ARBA00022914"/>
    </source>
</evidence>
<protein>
    <recommendedName>
        <fullName evidence="3">Mercuric transport protein MerT</fullName>
    </recommendedName>
    <alternativeName>
        <fullName evidence="13">Mercury ion transport protein</fullName>
    </alternativeName>
</protein>
<evidence type="ECO:0000256" key="12">
    <source>
        <dbReference type="ARBA" id="ARBA00023136"/>
    </source>
</evidence>
<keyword evidence="8 15" id="KW-0812">Transmembrane</keyword>
<evidence type="ECO:0000256" key="7">
    <source>
        <dbReference type="ARBA" id="ARBA00022519"/>
    </source>
</evidence>
<sequence length="120" mass="12898">MSELKLESKSGRGSLIAGGVAAVLASACCLGPLVLITLGVSGAWIGNLAALEPYRPWFIGAALVAMVFAWRRIYRPAQDCQPGEVCAVPQVRTAYKITFWIVALLILTALAFPFVLPLFY</sequence>
<feature type="transmembrane region" description="Helical" evidence="15">
    <location>
        <begin position="20"/>
        <end position="45"/>
    </location>
</feature>
<evidence type="ECO:0000256" key="13">
    <source>
        <dbReference type="ARBA" id="ARBA00030934"/>
    </source>
</evidence>
<keyword evidence="5" id="KW-0475">Mercuric resistance</keyword>
<dbReference type="STRING" id="1420917.AU15_14375"/>
<evidence type="ECO:0000256" key="11">
    <source>
        <dbReference type="ARBA" id="ARBA00022989"/>
    </source>
</evidence>
<feature type="transmembrane region" description="Helical" evidence="15">
    <location>
        <begin position="97"/>
        <end position="119"/>
    </location>
</feature>
<dbReference type="Pfam" id="PF02411">
    <property type="entry name" value="MerT"/>
    <property type="match status" value="1"/>
</dbReference>
<evidence type="ECO:0000256" key="5">
    <source>
        <dbReference type="ARBA" id="ARBA00022466"/>
    </source>
</evidence>
<comment type="similarity">
    <text evidence="2">Belongs to the MerT family.</text>
</comment>
<evidence type="ECO:0000313" key="17">
    <source>
        <dbReference type="Proteomes" id="UP000193100"/>
    </source>
</evidence>
<evidence type="ECO:0000256" key="15">
    <source>
        <dbReference type="SAM" id="Phobius"/>
    </source>
</evidence>
<comment type="subcellular location">
    <subcellularLocation>
        <location evidence="1">Cell inner membrane</location>
        <topology evidence="1">Multi-pass membrane protein</topology>
    </subcellularLocation>
</comment>
<evidence type="ECO:0000256" key="4">
    <source>
        <dbReference type="ARBA" id="ARBA00022448"/>
    </source>
</evidence>
<dbReference type="EMBL" id="CP020931">
    <property type="protein sequence ID" value="ARM84805.1"/>
    <property type="molecule type" value="Genomic_DNA"/>
</dbReference>
<reference evidence="16 17" key="1">
    <citation type="submission" date="2017-04" db="EMBL/GenBank/DDBJ databases">
        <title>Genome Sequence of Marinobacter salarius strain SMR5 Isolated from a culture of the Diatom Skeletonema marinoi.</title>
        <authorList>
            <person name="Topel M."/>
            <person name="Pinder M.I.M."/>
            <person name="Johansson O.N."/>
            <person name="Kourtchenko O."/>
            <person name="Godhe A."/>
            <person name="Clarke A.K."/>
        </authorList>
    </citation>
    <scope>NUCLEOTIDE SEQUENCE [LARGE SCALE GENOMIC DNA]</scope>
    <source>
        <strain evidence="16 17">SMR5</strain>
    </source>
</reference>
<name>A0A1W6KBI8_9GAMM</name>
<evidence type="ECO:0000313" key="16">
    <source>
        <dbReference type="EMBL" id="ARM84805.1"/>
    </source>
</evidence>
<feature type="transmembrane region" description="Helical" evidence="15">
    <location>
        <begin position="57"/>
        <end position="74"/>
    </location>
</feature>
<keyword evidence="11 15" id="KW-1133">Transmembrane helix</keyword>
<gene>
    <name evidence="16" type="ORF">MARSALSMR5_02754</name>
</gene>
<dbReference type="GeneID" id="77256688"/>
<keyword evidence="9" id="KW-0479">Metal-binding</keyword>
<dbReference type="NCBIfam" id="NF010314">
    <property type="entry name" value="PRK13751.2"/>
    <property type="match status" value="1"/>
</dbReference>
<dbReference type="Gene3D" id="1.10.287.910">
    <property type="entry name" value="bacterial mercury transporter, merf"/>
    <property type="match status" value="1"/>
</dbReference>
<evidence type="ECO:0000256" key="1">
    <source>
        <dbReference type="ARBA" id="ARBA00004429"/>
    </source>
</evidence>
<evidence type="ECO:0000256" key="9">
    <source>
        <dbReference type="ARBA" id="ARBA00022723"/>
    </source>
</evidence>
<keyword evidence="6" id="KW-1003">Cell membrane</keyword>
<dbReference type="GO" id="GO:0015097">
    <property type="term" value="F:mercury ion transmembrane transporter activity"/>
    <property type="evidence" value="ECO:0007669"/>
    <property type="project" value="InterPro"/>
</dbReference>
<keyword evidence="12 15" id="KW-0472">Membrane</keyword>
<organism evidence="16 17">
    <name type="scientific">Marinobacter salarius</name>
    <dbReference type="NCBI Taxonomy" id="1420917"/>
    <lineage>
        <taxon>Bacteria</taxon>
        <taxon>Pseudomonadati</taxon>
        <taxon>Pseudomonadota</taxon>
        <taxon>Gammaproteobacteria</taxon>
        <taxon>Pseudomonadales</taxon>
        <taxon>Marinobacteraceae</taxon>
        <taxon>Marinobacter</taxon>
    </lineage>
</organism>
<comment type="function">
    <text evidence="14">Involved in mercury resistance. Probably transfers a mercuric ion from the periplasmic Hg(2+)-binding protein MerP to the cytoplasmic mercuric reductase MerA.</text>
</comment>
<keyword evidence="10" id="KW-0476">Mercury</keyword>
<keyword evidence="4" id="KW-0813">Transport</keyword>
<dbReference type="GO" id="GO:0046872">
    <property type="term" value="F:metal ion binding"/>
    <property type="evidence" value="ECO:0007669"/>
    <property type="project" value="UniProtKB-KW"/>
</dbReference>
<dbReference type="InterPro" id="IPR003457">
    <property type="entry name" value="Transprt_MerT"/>
</dbReference>
<evidence type="ECO:0000256" key="6">
    <source>
        <dbReference type="ARBA" id="ARBA00022475"/>
    </source>
</evidence>
<evidence type="ECO:0000256" key="3">
    <source>
        <dbReference type="ARBA" id="ARBA00017053"/>
    </source>
</evidence>
<proteinExistence type="inferred from homology"/>
<evidence type="ECO:0000256" key="14">
    <source>
        <dbReference type="ARBA" id="ARBA00045720"/>
    </source>
</evidence>
<dbReference type="Proteomes" id="UP000193100">
    <property type="component" value="Chromosome"/>
</dbReference>
<accession>A0A1W6KBI8</accession>
<dbReference type="GO" id="GO:0005886">
    <property type="term" value="C:plasma membrane"/>
    <property type="evidence" value="ECO:0007669"/>
    <property type="project" value="UniProtKB-SubCell"/>
</dbReference>
<evidence type="ECO:0000256" key="2">
    <source>
        <dbReference type="ARBA" id="ARBA00008224"/>
    </source>
</evidence>
<dbReference type="PROSITE" id="PS51257">
    <property type="entry name" value="PROKAR_LIPOPROTEIN"/>
    <property type="match status" value="1"/>
</dbReference>
<dbReference type="RefSeq" id="WP_085681259.1">
    <property type="nucleotide sequence ID" value="NZ_CP020931.1"/>
</dbReference>
<evidence type="ECO:0000256" key="8">
    <source>
        <dbReference type="ARBA" id="ARBA00022692"/>
    </source>
</evidence>
<keyword evidence="7" id="KW-0997">Cell inner membrane</keyword>
<dbReference type="AlphaFoldDB" id="A0A1W6KBI8"/>